<protein>
    <submittedName>
        <fullName evidence="1">Damage-inducible protein DinB</fullName>
    </submittedName>
</protein>
<dbReference type="SUPFAM" id="SSF109854">
    <property type="entry name" value="DinB/YfiT-like putative metalloenzymes"/>
    <property type="match status" value="1"/>
</dbReference>
<keyword evidence="2" id="KW-1185">Reference proteome</keyword>
<dbReference type="Pfam" id="PF04978">
    <property type="entry name" value="MST"/>
    <property type="match status" value="1"/>
</dbReference>
<evidence type="ECO:0000313" key="2">
    <source>
        <dbReference type="Proteomes" id="UP001240984"/>
    </source>
</evidence>
<organism evidence="1 2">
    <name type="scientific">Catenuloplanes nepalensis</name>
    <dbReference type="NCBI Taxonomy" id="587533"/>
    <lineage>
        <taxon>Bacteria</taxon>
        <taxon>Bacillati</taxon>
        <taxon>Actinomycetota</taxon>
        <taxon>Actinomycetes</taxon>
        <taxon>Micromonosporales</taxon>
        <taxon>Micromonosporaceae</taxon>
        <taxon>Catenuloplanes</taxon>
    </lineage>
</organism>
<name>A0ABT9MW56_9ACTN</name>
<dbReference type="InterPro" id="IPR034660">
    <property type="entry name" value="DinB/YfiT-like"/>
</dbReference>
<sequence length="176" mass="19510">MTTLQPEPGPTTDVRELFLTYLDFYRSSIADTVAGLTEEQLRDYRLPSGWSPIELVKHLAHMERRWLVWGVAGAAIKEPWGDSVGERWTVRPDESIDELLAELRAGGASTRRIVGSRELSSSSATGGRFPKGKEVPPSVAAVLFHVLQEYARHAGHLDIARELIDAGQRTRSSSTE</sequence>
<gene>
    <name evidence="1" type="ORF">J2S43_004127</name>
</gene>
<dbReference type="Gene3D" id="1.20.120.450">
    <property type="entry name" value="dinb family like domain"/>
    <property type="match status" value="1"/>
</dbReference>
<comment type="caution">
    <text evidence="1">The sequence shown here is derived from an EMBL/GenBank/DDBJ whole genome shotgun (WGS) entry which is preliminary data.</text>
</comment>
<accession>A0ABT9MW56</accession>
<dbReference type="RefSeq" id="WP_306831582.1">
    <property type="nucleotide sequence ID" value="NZ_JAUSRA010000001.1"/>
</dbReference>
<dbReference type="EMBL" id="JAUSRA010000001">
    <property type="protein sequence ID" value="MDP9795615.1"/>
    <property type="molecule type" value="Genomic_DNA"/>
</dbReference>
<proteinExistence type="predicted"/>
<reference evidence="1 2" key="1">
    <citation type="submission" date="2023-07" db="EMBL/GenBank/DDBJ databases">
        <title>Sequencing the genomes of 1000 actinobacteria strains.</title>
        <authorList>
            <person name="Klenk H.-P."/>
        </authorList>
    </citation>
    <scope>NUCLEOTIDE SEQUENCE [LARGE SCALE GENOMIC DNA]</scope>
    <source>
        <strain evidence="1 2">DSM 44710</strain>
    </source>
</reference>
<evidence type="ECO:0000313" key="1">
    <source>
        <dbReference type="EMBL" id="MDP9795615.1"/>
    </source>
</evidence>
<dbReference type="Proteomes" id="UP001240984">
    <property type="component" value="Unassembled WGS sequence"/>
</dbReference>
<dbReference type="InterPro" id="IPR007061">
    <property type="entry name" value="MST-like"/>
</dbReference>